<dbReference type="Proteomes" id="UP000601435">
    <property type="component" value="Unassembled WGS sequence"/>
</dbReference>
<feature type="compositionally biased region" description="Basic residues" evidence="1">
    <location>
        <begin position="44"/>
        <end position="53"/>
    </location>
</feature>
<evidence type="ECO:0000313" key="3">
    <source>
        <dbReference type="EMBL" id="CAE7182250.1"/>
    </source>
</evidence>
<evidence type="ECO:0008006" key="5">
    <source>
        <dbReference type="Google" id="ProtNLM"/>
    </source>
</evidence>
<feature type="signal peptide" evidence="2">
    <location>
        <begin position="1"/>
        <end position="27"/>
    </location>
</feature>
<proteinExistence type="predicted"/>
<accession>A0A812ITL9</accession>
<feature type="non-terminal residue" evidence="3">
    <location>
        <position position="1"/>
    </location>
</feature>
<comment type="caution">
    <text evidence="3">The sequence shown here is derived from an EMBL/GenBank/DDBJ whole genome shotgun (WGS) entry which is preliminary data.</text>
</comment>
<organism evidence="3 4">
    <name type="scientific">Symbiodinium necroappetens</name>
    <dbReference type="NCBI Taxonomy" id="1628268"/>
    <lineage>
        <taxon>Eukaryota</taxon>
        <taxon>Sar</taxon>
        <taxon>Alveolata</taxon>
        <taxon>Dinophyceae</taxon>
        <taxon>Suessiales</taxon>
        <taxon>Symbiodiniaceae</taxon>
        <taxon>Symbiodinium</taxon>
    </lineage>
</organism>
<sequence length="187" mass="21435">MLKSGLFQRYCLWCLLAQSAFRASVKATLVQVSVDSTGASHGHSSSRTHRSRLLRSSAGREEREHYDLLIVIPASAERDQQRMDAVRETWTLDIDPETHQCARCQSNRTVKYLFLLGNEAADEAPEKDVAILRRCSSDYDHLAHKVRQGIRYAVTHYSFHLLLKADTDSWIFLDRLIDFAEGHRLFS</sequence>
<reference evidence="3" key="1">
    <citation type="submission" date="2021-02" db="EMBL/GenBank/DDBJ databases">
        <authorList>
            <person name="Dougan E. K."/>
            <person name="Rhodes N."/>
            <person name="Thang M."/>
            <person name="Chan C."/>
        </authorList>
    </citation>
    <scope>NUCLEOTIDE SEQUENCE</scope>
</reference>
<protein>
    <recommendedName>
        <fullName evidence="5">Hexosyltransferase</fullName>
    </recommendedName>
</protein>
<dbReference type="Gene3D" id="3.90.550.50">
    <property type="match status" value="1"/>
</dbReference>
<evidence type="ECO:0000313" key="4">
    <source>
        <dbReference type="Proteomes" id="UP000601435"/>
    </source>
</evidence>
<evidence type="ECO:0000256" key="1">
    <source>
        <dbReference type="SAM" id="MobiDB-lite"/>
    </source>
</evidence>
<dbReference type="EMBL" id="CAJNJA010004926">
    <property type="protein sequence ID" value="CAE7182250.1"/>
    <property type="molecule type" value="Genomic_DNA"/>
</dbReference>
<gene>
    <name evidence="3" type="ORF">SNEC2469_LOCUS742</name>
</gene>
<evidence type="ECO:0000256" key="2">
    <source>
        <dbReference type="SAM" id="SignalP"/>
    </source>
</evidence>
<dbReference type="OrthoDB" id="427498at2759"/>
<keyword evidence="4" id="KW-1185">Reference proteome</keyword>
<keyword evidence="2" id="KW-0732">Signal</keyword>
<feature type="chain" id="PRO_5032931913" description="Hexosyltransferase" evidence="2">
    <location>
        <begin position="28"/>
        <end position="187"/>
    </location>
</feature>
<dbReference type="AlphaFoldDB" id="A0A812ITL9"/>
<feature type="region of interest" description="Disordered" evidence="1">
    <location>
        <begin position="36"/>
        <end position="59"/>
    </location>
</feature>
<name>A0A812ITL9_9DINO</name>